<sequence length="259" mass="30034">MGGNGILDFWFMFHFTYPIYESINFPFLIYNIFMSHTLSLFSLSLVYISLKKDLCFFSFPLLGPNKLTCEKERTKERRPPYLHLLSLLLSPLTSPCSTTKLLFPQVLAFNAHLFPSYYKYFSYLPTISTPHDQVFHNTSMSTASYLLLFYLCISLHACYARHLNPLNIRLQEKSHFSIKLNEGPNKTETRLVGDSEKPRNRRSTNHRVQQADKNGSGALKKSLVSVSWRVPHNNKKPRQKHPGFDLDYSPPKTHPPHHN</sequence>
<evidence type="ECO:0000313" key="3">
    <source>
        <dbReference type="Proteomes" id="UP000087766"/>
    </source>
</evidence>
<feature type="compositionally biased region" description="Basic residues" evidence="1">
    <location>
        <begin position="232"/>
        <end position="241"/>
    </location>
</feature>
<keyword evidence="2" id="KW-1133">Transmembrane helix</keyword>
<dbReference type="RefSeq" id="XP_014492914.2">
    <property type="nucleotide sequence ID" value="XM_014637428.2"/>
</dbReference>
<organism evidence="3 4">
    <name type="scientific">Vigna radiata var. radiata</name>
    <name type="common">Mung bean</name>
    <name type="synonym">Phaseolus aureus</name>
    <dbReference type="NCBI Taxonomy" id="3916"/>
    <lineage>
        <taxon>Eukaryota</taxon>
        <taxon>Viridiplantae</taxon>
        <taxon>Streptophyta</taxon>
        <taxon>Embryophyta</taxon>
        <taxon>Tracheophyta</taxon>
        <taxon>Spermatophyta</taxon>
        <taxon>Magnoliopsida</taxon>
        <taxon>eudicotyledons</taxon>
        <taxon>Gunneridae</taxon>
        <taxon>Pentapetalae</taxon>
        <taxon>rosids</taxon>
        <taxon>fabids</taxon>
        <taxon>Fabales</taxon>
        <taxon>Fabaceae</taxon>
        <taxon>Papilionoideae</taxon>
        <taxon>50 kb inversion clade</taxon>
        <taxon>NPAAA clade</taxon>
        <taxon>indigoferoid/millettioid clade</taxon>
        <taxon>Phaseoleae</taxon>
        <taxon>Vigna</taxon>
    </lineage>
</organism>
<accession>A0A1S3TGL8</accession>
<keyword evidence="2" id="KW-0812">Transmembrane</keyword>
<protein>
    <submittedName>
        <fullName evidence="4">Uncharacterized protein LOC106755308</fullName>
    </submittedName>
</protein>
<dbReference type="PANTHER" id="PTHR34961">
    <property type="entry name" value="TRANSMEMBRANE PROTEIN"/>
    <property type="match status" value="1"/>
</dbReference>
<dbReference type="GeneID" id="106755308"/>
<name>A0A1S3TGL8_VIGRR</name>
<evidence type="ECO:0000256" key="2">
    <source>
        <dbReference type="SAM" id="Phobius"/>
    </source>
</evidence>
<dbReference type="Proteomes" id="UP000087766">
    <property type="component" value="Unplaced"/>
</dbReference>
<gene>
    <name evidence="4" type="primary">LOC106755308</name>
</gene>
<dbReference type="KEGG" id="vra:106755308"/>
<feature type="compositionally biased region" description="Basic and acidic residues" evidence="1">
    <location>
        <begin position="185"/>
        <end position="198"/>
    </location>
</feature>
<dbReference type="InterPro" id="IPR053313">
    <property type="entry name" value="RGF"/>
</dbReference>
<evidence type="ECO:0000313" key="4">
    <source>
        <dbReference type="RefSeq" id="XP_014492914.2"/>
    </source>
</evidence>
<proteinExistence type="predicted"/>
<feature type="transmembrane region" description="Helical" evidence="2">
    <location>
        <begin position="27"/>
        <end position="50"/>
    </location>
</feature>
<keyword evidence="2" id="KW-0472">Membrane</keyword>
<keyword evidence="3" id="KW-1185">Reference proteome</keyword>
<evidence type="ECO:0000256" key="1">
    <source>
        <dbReference type="SAM" id="MobiDB-lite"/>
    </source>
</evidence>
<dbReference type="OrthoDB" id="689613at2759"/>
<dbReference type="PANTHER" id="PTHR34961:SF1">
    <property type="entry name" value="ROOT MERISTEM GROWTH FACTOR 10"/>
    <property type="match status" value="1"/>
</dbReference>
<feature type="region of interest" description="Disordered" evidence="1">
    <location>
        <begin position="181"/>
        <end position="259"/>
    </location>
</feature>
<dbReference type="AlphaFoldDB" id="A0A1S3TGL8"/>
<reference evidence="4" key="1">
    <citation type="submission" date="2025-08" db="UniProtKB">
        <authorList>
            <consortium name="RefSeq"/>
        </authorList>
    </citation>
    <scope>IDENTIFICATION</scope>
    <source>
        <tissue evidence="4">Leaf</tissue>
    </source>
</reference>